<evidence type="ECO:0000313" key="2">
    <source>
        <dbReference type="EMBL" id="SKC59362.1"/>
    </source>
</evidence>
<protein>
    <submittedName>
        <fullName evidence="2">Uncharacterized protein</fullName>
    </submittedName>
</protein>
<dbReference type="STRING" id="688867.SAMN05660236_1877"/>
<evidence type="ECO:0000256" key="1">
    <source>
        <dbReference type="SAM" id="Phobius"/>
    </source>
</evidence>
<dbReference type="EMBL" id="FUZU01000001">
    <property type="protein sequence ID" value="SKC59362.1"/>
    <property type="molecule type" value="Genomic_DNA"/>
</dbReference>
<proteinExistence type="predicted"/>
<gene>
    <name evidence="2" type="ORF">SAMN05660236_1877</name>
</gene>
<keyword evidence="3" id="KW-1185">Reference proteome</keyword>
<evidence type="ECO:0000313" key="3">
    <source>
        <dbReference type="Proteomes" id="UP000190961"/>
    </source>
</evidence>
<feature type="transmembrane region" description="Helical" evidence="1">
    <location>
        <begin position="23"/>
        <end position="56"/>
    </location>
</feature>
<keyword evidence="1" id="KW-0472">Membrane</keyword>
<sequence>MGQSKIDIISNPPLFKGKCSHDFVWMFFLVFYLSSVVAAISSVGSSFGFICIWIFLGLPFQYLLVNEQYFHFSLFNDFLFFKYPLKFKNRTKIILLKDIEYLEYRNDNGRGRARGIIIIYPKKNTIVKRQELYFDDFGNNKVFAFLRKMYSMGIEIDISKCKQPGYVLKRIKSDVK</sequence>
<dbReference type="Proteomes" id="UP000190961">
    <property type="component" value="Unassembled WGS sequence"/>
</dbReference>
<accession>A0A1T5K6J2</accession>
<keyword evidence="1" id="KW-0812">Transmembrane</keyword>
<name>A0A1T5K6J2_9BACT</name>
<dbReference type="AlphaFoldDB" id="A0A1T5K6J2"/>
<keyword evidence="1" id="KW-1133">Transmembrane helix</keyword>
<organism evidence="2 3">
    <name type="scientific">Ohtaekwangia koreensis</name>
    <dbReference type="NCBI Taxonomy" id="688867"/>
    <lineage>
        <taxon>Bacteria</taxon>
        <taxon>Pseudomonadati</taxon>
        <taxon>Bacteroidota</taxon>
        <taxon>Cytophagia</taxon>
        <taxon>Cytophagales</taxon>
        <taxon>Fulvivirgaceae</taxon>
        <taxon>Ohtaekwangia</taxon>
    </lineage>
</organism>
<reference evidence="2 3" key="1">
    <citation type="submission" date="2017-02" db="EMBL/GenBank/DDBJ databases">
        <authorList>
            <person name="Peterson S.W."/>
        </authorList>
    </citation>
    <scope>NUCLEOTIDE SEQUENCE [LARGE SCALE GENOMIC DNA]</scope>
    <source>
        <strain evidence="2 3">DSM 25262</strain>
    </source>
</reference>